<dbReference type="InterPro" id="IPR005240">
    <property type="entry name" value="DUF389"/>
</dbReference>
<organism evidence="2 3">
    <name type="scientific">Microcystis aeruginosa KW</name>
    <dbReference type="NCBI Taxonomy" id="1960155"/>
    <lineage>
        <taxon>Bacteria</taxon>
        <taxon>Bacillati</taxon>
        <taxon>Cyanobacteriota</taxon>
        <taxon>Cyanophyceae</taxon>
        <taxon>Oscillatoriophycideae</taxon>
        <taxon>Chroococcales</taxon>
        <taxon>Microcystaceae</taxon>
        <taxon>Microcystis</taxon>
    </lineage>
</organism>
<evidence type="ECO:0000313" key="3">
    <source>
        <dbReference type="Proteomes" id="UP000189835"/>
    </source>
</evidence>
<proteinExistence type="predicted"/>
<evidence type="ECO:0000256" key="1">
    <source>
        <dbReference type="SAM" id="Phobius"/>
    </source>
</evidence>
<feature type="transmembrane region" description="Helical" evidence="1">
    <location>
        <begin position="156"/>
        <end position="177"/>
    </location>
</feature>
<accession>A0A1V4BNN3</accession>
<dbReference type="PANTHER" id="PTHR20992:SF9">
    <property type="entry name" value="AT15442P-RELATED"/>
    <property type="match status" value="1"/>
</dbReference>
<comment type="caution">
    <text evidence="2">The sequence shown here is derived from an EMBL/GenBank/DDBJ whole genome shotgun (WGS) entry which is preliminary data.</text>
</comment>
<dbReference type="AlphaFoldDB" id="A0A1V4BNN3"/>
<dbReference type="Proteomes" id="UP000189835">
    <property type="component" value="Unassembled WGS sequence"/>
</dbReference>
<name>A0A1V4BNN3_MICAE</name>
<dbReference type="RefSeq" id="WP_002798368.1">
    <property type="nucleotide sequence ID" value="NZ_MVGR01000005.1"/>
</dbReference>
<feature type="transmembrane region" description="Helical" evidence="1">
    <location>
        <begin position="131"/>
        <end position="149"/>
    </location>
</feature>
<keyword evidence="1" id="KW-1133">Transmembrane helix</keyword>
<evidence type="ECO:0008006" key="4">
    <source>
        <dbReference type="Google" id="ProtNLM"/>
    </source>
</evidence>
<feature type="transmembrane region" description="Helical" evidence="1">
    <location>
        <begin position="189"/>
        <end position="210"/>
    </location>
</feature>
<dbReference type="EMBL" id="MVGR01000005">
    <property type="protein sequence ID" value="OPF15644.1"/>
    <property type="molecule type" value="Genomic_DNA"/>
</dbReference>
<protein>
    <recommendedName>
        <fullName evidence="4">DUF389 domain-containing protein</fullName>
    </recommendedName>
</protein>
<feature type="transmembrane region" description="Helical" evidence="1">
    <location>
        <begin position="61"/>
        <end position="82"/>
    </location>
</feature>
<gene>
    <name evidence="2" type="ORF">B1L04_24605</name>
</gene>
<keyword evidence="1" id="KW-0812">Transmembrane</keyword>
<sequence>MTRKERPHSWFSRKPLTWQQSRTMWRDLWLEASLDFPYLALIVSSCAIATFGLVANSAAVIIGAMIIAPLMLPIRSLAFGGLIGSWRLIRKSALAILVGTIIALAIAWLLGLLIGISEFGSEIQARSQPNLLDLGVAITAGAISGYAKIEPKISGTLAGTAIAVALMPPVCTIGLGLSQGNWVLSLGATLLYITNLLGIALSCLLVFLLAGYSNFHRARNALILTSILTAVLLIPLGISFATLANQARLERLLKKALLQRTITFQRAELLESSINWLKQPPRVRLVVRTAESITPRQVELLEEFITKEMGRPFQLNVLVSKVNEVTAPE</sequence>
<feature type="transmembrane region" description="Helical" evidence="1">
    <location>
        <begin position="222"/>
        <end position="244"/>
    </location>
</feature>
<keyword evidence="1" id="KW-0472">Membrane</keyword>
<reference evidence="2 3" key="1">
    <citation type="submission" date="2017-02" db="EMBL/GenBank/DDBJ databases">
        <title>Genome sequence of Microcystis aeruginosa KW.</title>
        <authorList>
            <person name="Oh H.-M."/>
            <person name="Ahn C.-Y."/>
            <person name="Jeong H."/>
            <person name="Srivastava A."/>
            <person name="Lee H.-G."/>
            <person name="Kang S.-R."/>
        </authorList>
    </citation>
    <scope>NUCLEOTIDE SEQUENCE [LARGE SCALE GENOMIC DNA]</scope>
    <source>
        <strain evidence="2 3">KW</strain>
    </source>
</reference>
<feature type="transmembrane region" description="Helical" evidence="1">
    <location>
        <begin position="94"/>
        <end position="116"/>
    </location>
</feature>
<evidence type="ECO:0000313" key="2">
    <source>
        <dbReference type="EMBL" id="OPF15644.1"/>
    </source>
</evidence>
<dbReference type="PANTHER" id="PTHR20992">
    <property type="entry name" value="AT15442P-RELATED"/>
    <property type="match status" value="1"/>
</dbReference>
<feature type="transmembrane region" description="Helical" evidence="1">
    <location>
        <begin position="36"/>
        <end position="55"/>
    </location>
</feature>
<dbReference type="Pfam" id="PF04087">
    <property type="entry name" value="DUF389"/>
    <property type="match status" value="1"/>
</dbReference>